<dbReference type="SUPFAM" id="SSF55785">
    <property type="entry name" value="PYP-like sensor domain (PAS domain)"/>
    <property type="match status" value="1"/>
</dbReference>
<dbReference type="InterPro" id="IPR029016">
    <property type="entry name" value="GAF-like_dom_sf"/>
</dbReference>
<sequence>MYAEVDGALGAETGTVHAQFVRPPASDGSATVEVFPHQFTFDQFGVHTMGARYRGESLVVTDISSDPAFGAEERAAWQKAGVCAAIVAPLAKGGRLVAEFGIHCAQARNWTAEEVALVQEVAERTWATAERARAEAALRASEEKYRSLFQSMDEAYAVVEVLKDDAGDWVDFRFLDANPAFMDHTTMPYPVGKTATELLGKPNPSWTKLYGGGGGGGALRALVAPSVSSLAGTVGFSRSLSKR</sequence>
<comment type="caution">
    <text evidence="3">The sequence shown here is derived from an EMBL/GenBank/DDBJ whole genome shotgun (WGS) entry which is preliminary data.</text>
</comment>
<name>A0A176VPV0_MARPO</name>
<dbReference type="InterPro" id="IPR035965">
    <property type="entry name" value="PAS-like_dom_sf"/>
</dbReference>
<accession>A0A176VPV0</accession>
<feature type="domain" description="GAF" evidence="2">
    <location>
        <begin position="9"/>
        <end position="125"/>
    </location>
</feature>
<dbReference type="Gene3D" id="3.30.450.40">
    <property type="match status" value="1"/>
</dbReference>
<evidence type="ECO:0000256" key="1">
    <source>
        <dbReference type="ARBA" id="ARBA00023170"/>
    </source>
</evidence>
<proteinExistence type="predicted"/>
<dbReference type="Proteomes" id="UP000077202">
    <property type="component" value="Unassembled WGS sequence"/>
</dbReference>
<dbReference type="EMBL" id="LVLJ01003205">
    <property type="protein sequence ID" value="OAE22443.1"/>
    <property type="molecule type" value="Genomic_DNA"/>
</dbReference>
<evidence type="ECO:0000313" key="4">
    <source>
        <dbReference type="Proteomes" id="UP000077202"/>
    </source>
</evidence>
<keyword evidence="1" id="KW-0675">Receptor</keyword>
<gene>
    <name evidence="3" type="ORF">AXG93_3764s1000</name>
</gene>
<protein>
    <recommendedName>
        <fullName evidence="2">GAF domain-containing protein</fullName>
    </recommendedName>
</protein>
<keyword evidence="4" id="KW-1185">Reference proteome</keyword>
<dbReference type="AlphaFoldDB" id="A0A176VPV0"/>
<evidence type="ECO:0000313" key="3">
    <source>
        <dbReference type="EMBL" id="OAE22443.1"/>
    </source>
</evidence>
<organism evidence="3 4">
    <name type="scientific">Marchantia polymorpha subsp. ruderalis</name>
    <dbReference type="NCBI Taxonomy" id="1480154"/>
    <lineage>
        <taxon>Eukaryota</taxon>
        <taxon>Viridiplantae</taxon>
        <taxon>Streptophyta</taxon>
        <taxon>Embryophyta</taxon>
        <taxon>Marchantiophyta</taxon>
        <taxon>Marchantiopsida</taxon>
        <taxon>Marchantiidae</taxon>
        <taxon>Marchantiales</taxon>
        <taxon>Marchantiaceae</taxon>
        <taxon>Marchantia</taxon>
    </lineage>
</organism>
<dbReference type="Gene3D" id="3.30.450.20">
    <property type="entry name" value="PAS domain"/>
    <property type="match status" value="1"/>
</dbReference>
<reference evidence="3" key="1">
    <citation type="submission" date="2016-03" db="EMBL/GenBank/DDBJ databases">
        <title>Mechanisms controlling the formation of the plant cell surface in tip-growing cells are functionally conserved among land plants.</title>
        <authorList>
            <person name="Honkanen S."/>
            <person name="Jones V.A."/>
            <person name="Morieri G."/>
            <person name="Champion C."/>
            <person name="Hetherington A.J."/>
            <person name="Kelly S."/>
            <person name="Saint-Marcoux D."/>
            <person name="Proust H."/>
            <person name="Prescott H."/>
            <person name="Dolan L."/>
        </authorList>
    </citation>
    <scope>NUCLEOTIDE SEQUENCE [LARGE SCALE GENOMIC DNA]</scope>
    <source>
        <tissue evidence="3">Whole gametophyte</tissue>
    </source>
</reference>
<dbReference type="InterPro" id="IPR003018">
    <property type="entry name" value="GAF"/>
</dbReference>
<dbReference type="SUPFAM" id="SSF55781">
    <property type="entry name" value="GAF domain-like"/>
    <property type="match status" value="1"/>
</dbReference>
<evidence type="ECO:0000259" key="2">
    <source>
        <dbReference type="Pfam" id="PF01590"/>
    </source>
</evidence>
<dbReference type="Pfam" id="PF01590">
    <property type="entry name" value="GAF"/>
    <property type="match status" value="1"/>
</dbReference>